<evidence type="ECO:0000313" key="1">
    <source>
        <dbReference type="EMBL" id="TID13078.1"/>
    </source>
</evidence>
<dbReference type="AlphaFoldDB" id="A0A4Z1NFB5"/>
<accession>A0A4Z1NFB5</accession>
<dbReference type="Proteomes" id="UP000298493">
    <property type="component" value="Unassembled WGS sequence"/>
</dbReference>
<sequence>MSLLLTSLANIYGPSFWSMSIRRNSMGTHKDDIAHNESSGLYCHHITIGLVLMGKQASKLLRELAMFLGIDSYVQPSSLRGDGIVYSKVDIIYSKISMDAWWAFKNVLREDTLCTTVGSKPHHLQHERYRE</sequence>
<organism evidence="1 2">
    <name type="scientific">Venturia nashicola</name>
    <dbReference type="NCBI Taxonomy" id="86259"/>
    <lineage>
        <taxon>Eukaryota</taxon>
        <taxon>Fungi</taxon>
        <taxon>Dikarya</taxon>
        <taxon>Ascomycota</taxon>
        <taxon>Pezizomycotina</taxon>
        <taxon>Dothideomycetes</taxon>
        <taxon>Pleosporomycetidae</taxon>
        <taxon>Venturiales</taxon>
        <taxon>Venturiaceae</taxon>
        <taxon>Venturia</taxon>
    </lineage>
</organism>
<dbReference type="EMBL" id="SNSC02000029">
    <property type="protein sequence ID" value="TID13078.1"/>
    <property type="molecule type" value="Genomic_DNA"/>
</dbReference>
<protein>
    <submittedName>
        <fullName evidence="1">Uncharacterized protein</fullName>
    </submittedName>
</protein>
<proteinExistence type="predicted"/>
<reference evidence="1 2" key="1">
    <citation type="submission" date="2019-04" db="EMBL/GenBank/DDBJ databases">
        <title>High contiguity whole genome sequence and gene annotation resource for two Venturia nashicola isolates.</title>
        <authorList>
            <person name="Prokchorchik M."/>
            <person name="Won K."/>
            <person name="Lee Y."/>
            <person name="Choi E.D."/>
            <person name="Segonzac C."/>
            <person name="Sohn K.H."/>
        </authorList>
    </citation>
    <scope>NUCLEOTIDE SEQUENCE [LARGE SCALE GENOMIC DNA]</scope>
    <source>
        <strain evidence="1 2">PRI2</strain>
    </source>
</reference>
<gene>
    <name evidence="1" type="ORF">E6O75_ATG10027</name>
</gene>
<keyword evidence="2" id="KW-1185">Reference proteome</keyword>
<evidence type="ECO:0000313" key="2">
    <source>
        <dbReference type="Proteomes" id="UP000298493"/>
    </source>
</evidence>
<comment type="caution">
    <text evidence="1">The sequence shown here is derived from an EMBL/GenBank/DDBJ whole genome shotgun (WGS) entry which is preliminary data.</text>
</comment>
<name>A0A4Z1NFB5_9PEZI</name>